<evidence type="ECO:0000256" key="2">
    <source>
        <dbReference type="ARBA" id="ARBA00010663"/>
    </source>
</evidence>
<evidence type="ECO:0000256" key="9">
    <source>
        <dbReference type="ARBA" id="ARBA00023170"/>
    </source>
</evidence>
<keyword evidence="8 11" id="KW-0472">Membrane</keyword>
<evidence type="ECO:0000256" key="11">
    <source>
        <dbReference type="RuleBase" id="RU364061"/>
    </source>
</evidence>
<keyword evidence="9 11" id="KW-0675">Receptor</keyword>
<accession>H2ZSR1</accession>
<dbReference type="GeneTree" id="ENSGT01030000234553"/>
<keyword evidence="7 11" id="KW-0297">G-protein coupled receptor</keyword>
<dbReference type="FunCoup" id="H2ZSR1">
    <property type="interactions" value="3"/>
</dbReference>
<feature type="transmembrane region" description="Helical" evidence="11">
    <location>
        <begin position="37"/>
        <end position="59"/>
    </location>
</feature>
<reference evidence="13" key="3">
    <citation type="submission" date="2025-09" db="UniProtKB">
        <authorList>
            <consortium name="Ensembl"/>
        </authorList>
    </citation>
    <scope>IDENTIFICATION</scope>
</reference>
<evidence type="ECO:0000313" key="13">
    <source>
        <dbReference type="Ensembl" id="ENSLACP00000000432.1"/>
    </source>
</evidence>
<feature type="transmembrane region" description="Helical" evidence="11">
    <location>
        <begin position="180"/>
        <end position="198"/>
    </location>
</feature>
<dbReference type="AlphaFoldDB" id="H2ZSR1"/>
<feature type="transmembrane region" description="Helical" evidence="11">
    <location>
        <begin position="226"/>
        <end position="246"/>
    </location>
</feature>
<feature type="transmembrane region" description="Helical" evidence="11">
    <location>
        <begin position="6"/>
        <end position="25"/>
    </location>
</feature>
<feature type="domain" description="G-protein coupled receptors family 1 profile" evidence="12">
    <location>
        <begin position="12"/>
        <end position="276"/>
    </location>
</feature>
<keyword evidence="3 11" id="KW-1003">Cell membrane</keyword>
<feature type="transmembrane region" description="Helical" evidence="11">
    <location>
        <begin position="120"/>
        <end position="141"/>
    </location>
</feature>
<dbReference type="GO" id="GO:0019236">
    <property type="term" value="P:response to pheromone"/>
    <property type="evidence" value="ECO:0007669"/>
    <property type="project" value="UniProtKB-KW"/>
</dbReference>
<proteinExistence type="inferred from homology"/>
<comment type="subcellular location">
    <subcellularLocation>
        <location evidence="1 11">Cell membrane</location>
        <topology evidence="1 11">Multi-pass membrane protein</topology>
    </subcellularLocation>
</comment>
<evidence type="ECO:0000256" key="10">
    <source>
        <dbReference type="ARBA" id="ARBA00023224"/>
    </source>
</evidence>
<evidence type="ECO:0000256" key="5">
    <source>
        <dbReference type="ARBA" id="ARBA00022692"/>
    </source>
</evidence>
<keyword evidence="10 11" id="KW-0807">Transducer</keyword>
<dbReference type="InParanoid" id="H2ZSR1"/>
<evidence type="ECO:0000256" key="6">
    <source>
        <dbReference type="ARBA" id="ARBA00022989"/>
    </source>
</evidence>
<feature type="transmembrane region" description="Helical" evidence="11">
    <location>
        <begin position="79"/>
        <end position="100"/>
    </location>
</feature>
<dbReference type="GO" id="GO:0005886">
    <property type="term" value="C:plasma membrane"/>
    <property type="evidence" value="ECO:0007669"/>
    <property type="project" value="UniProtKB-SubCell"/>
</dbReference>
<dbReference type="OMA" id="RISRNCF"/>
<dbReference type="Proteomes" id="UP000008672">
    <property type="component" value="Unassembled WGS sequence"/>
</dbReference>
<evidence type="ECO:0000313" key="14">
    <source>
        <dbReference type="Proteomes" id="UP000008672"/>
    </source>
</evidence>
<protein>
    <recommendedName>
        <fullName evidence="11">Vomeronasal type-1 receptor</fullName>
    </recommendedName>
</protein>
<dbReference type="InterPro" id="IPR004072">
    <property type="entry name" value="Vmron_rcpt_1"/>
</dbReference>
<dbReference type="InterPro" id="IPR017452">
    <property type="entry name" value="GPCR_Rhodpsn_7TM"/>
</dbReference>
<keyword evidence="5 11" id="KW-0812">Transmembrane</keyword>
<feature type="transmembrane region" description="Helical" evidence="11">
    <location>
        <begin position="252"/>
        <end position="279"/>
    </location>
</feature>
<name>H2ZSR1_LATCH</name>
<evidence type="ECO:0000256" key="3">
    <source>
        <dbReference type="ARBA" id="ARBA00022475"/>
    </source>
</evidence>
<dbReference type="HOGENOM" id="CLU_058641_2_0_1"/>
<dbReference type="PROSITE" id="PS50262">
    <property type="entry name" value="G_PROTEIN_RECEP_F1_2"/>
    <property type="match status" value="1"/>
</dbReference>
<dbReference type="Pfam" id="PF03402">
    <property type="entry name" value="V1R"/>
    <property type="match status" value="1"/>
</dbReference>
<dbReference type="SUPFAM" id="SSF81321">
    <property type="entry name" value="Family A G protein-coupled receptor-like"/>
    <property type="match status" value="1"/>
</dbReference>
<keyword evidence="4 11" id="KW-0589">Pheromone response</keyword>
<dbReference type="GO" id="GO:0016503">
    <property type="term" value="F:pheromone receptor activity"/>
    <property type="evidence" value="ECO:0007669"/>
    <property type="project" value="InterPro"/>
</dbReference>
<dbReference type="Ensembl" id="ENSLACT00000000434.1">
    <property type="protein sequence ID" value="ENSLACP00000000432.1"/>
    <property type="gene ID" value="ENSLACG00000000387.1"/>
</dbReference>
<evidence type="ECO:0000256" key="4">
    <source>
        <dbReference type="ARBA" id="ARBA00022507"/>
    </source>
</evidence>
<dbReference type="Gene3D" id="1.20.1070.10">
    <property type="entry name" value="Rhodopsin 7-helix transmembrane proteins"/>
    <property type="match status" value="1"/>
</dbReference>
<reference evidence="14" key="1">
    <citation type="submission" date="2011-08" db="EMBL/GenBank/DDBJ databases">
        <title>The draft genome of Latimeria chalumnae.</title>
        <authorList>
            <person name="Di Palma F."/>
            <person name="Alfoldi J."/>
            <person name="Johnson J."/>
            <person name="Berlin A."/>
            <person name="Gnerre S."/>
            <person name="Jaffe D."/>
            <person name="MacCallum I."/>
            <person name="Young S."/>
            <person name="Walker B.J."/>
            <person name="Lander E."/>
            <person name="Lindblad-Toh K."/>
        </authorList>
    </citation>
    <scope>NUCLEOTIDE SEQUENCE [LARGE SCALE GENOMIC DNA]</scope>
    <source>
        <strain evidence="14">Wild caught</strain>
    </source>
</reference>
<reference evidence="13" key="2">
    <citation type="submission" date="2025-08" db="UniProtKB">
        <authorList>
            <consortium name="Ensembl"/>
        </authorList>
    </citation>
    <scope>IDENTIFICATION</scope>
</reference>
<dbReference type="PANTHER" id="PTHR24062">
    <property type="entry name" value="VOMERONASAL TYPE-1 RECEPTOR"/>
    <property type="match status" value="1"/>
</dbReference>
<organism evidence="13 14">
    <name type="scientific">Latimeria chalumnae</name>
    <name type="common">Coelacanth</name>
    <dbReference type="NCBI Taxonomy" id="7897"/>
    <lineage>
        <taxon>Eukaryota</taxon>
        <taxon>Metazoa</taxon>
        <taxon>Chordata</taxon>
        <taxon>Craniata</taxon>
        <taxon>Vertebrata</taxon>
        <taxon>Euteleostomi</taxon>
        <taxon>Coelacanthiformes</taxon>
        <taxon>Coelacanthidae</taxon>
        <taxon>Latimeria</taxon>
    </lineage>
</organism>
<sequence>IFILITLIGTAGNLVILVSLTHIAYQEHKLLAIEKIVFNLSGANLVISLVRGIPHNLFLFGFRNLYSDVGCKITGYVHITFRAVAIVLTCLLSCFQCATIARGRSQWTFVKLNLQKHLEWIIFGLYLFCMISTIDVIPFSISGQNVTNLKFAVSLGYCFVVFPDNIMFQLVGYGIFARDFLFVFLMTLASSYILLILYKHRKQVQGIRSTERNHETTAEGQAAKTVVTLVSFYVSVFGLDNTIWFYEIVSKIMFPVAFDIRNLFSMCYASFFPIVIITFNKKIRHQLKCPRGEQK</sequence>
<keyword evidence="14" id="KW-1185">Reference proteome</keyword>
<dbReference type="EMBL" id="AFYH01267142">
    <property type="status" value="NOT_ANNOTATED_CDS"/>
    <property type="molecule type" value="Genomic_DNA"/>
</dbReference>
<evidence type="ECO:0000256" key="8">
    <source>
        <dbReference type="ARBA" id="ARBA00023136"/>
    </source>
</evidence>
<keyword evidence="6 11" id="KW-1133">Transmembrane helix</keyword>
<evidence type="ECO:0000256" key="7">
    <source>
        <dbReference type="ARBA" id="ARBA00023040"/>
    </source>
</evidence>
<evidence type="ECO:0000256" key="1">
    <source>
        <dbReference type="ARBA" id="ARBA00004651"/>
    </source>
</evidence>
<comment type="similarity">
    <text evidence="2 11">Belongs to the G-protein coupled receptor 1 family.</text>
</comment>
<evidence type="ECO:0000259" key="12">
    <source>
        <dbReference type="PROSITE" id="PS50262"/>
    </source>
</evidence>